<name>A0A1N7SJY6_9BURK</name>
<sequence>MLSYRLYKSARARRRWQSASFFRLWHQAEYFSEGRMHCVAAKLPPKPQTWVNVQKRCRIALLQSRRANYTLKPANAPFESAHFGYLCNLGAKLRCSAYRASRDRIEVQIVEAIVGHKRLTGSWFPE</sequence>
<gene>
    <name evidence="1" type="ORF">BN2475_780001</name>
</gene>
<organism evidence="1 2">
    <name type="scientific">Paraburkholderia ribeironis</name>
    <dbReference type="NCBI Taxonomy" id="1247936"/>
    <lineage>
        <taxon>Bacteria</taxon>
        <taxon>Pseudomonadati</taxon>
        <taxon>Pseudomonadota</taxon>
        <taxon>Betaproteobacteria</taxon>
        <taxon>Burkholderiales</taxon>
        <taxon>Burkholderiaceae</taxon>
        <taxon>Paraburkholderia</taxon>
    </lineage>
</organism>
<protein>
    <submittedName>
        <fullName evidence="1">Uncharacterized protein</fullName>
    </submittedName>
</protein>
<dbReference type="Proteomes" id="UP000187012">
    <property type="component" value="Unassembled WGS sequence"/>
</dbReference>
<evidence type="ECO:0000313" key="2">
    <source>
        <dbReference type="Proteomes" id="UP000187012"/>
    </source>
</evidence>
<dbReference type="EMBL" id="CYGX02000078">
    <property type="protein sequence ID" value="SIT47640.1"/>
    <property type="molecule type" value="Genomic_DNA"/>
</dbReference>
<accession>A0A1N7SJY6</accession>
<dbReference type="AlphaFoldDB" id="A0A1N7SJY6"/>
<keyword evidence="2" id="KW-1185">Reference proteome</keyword>
<evidence type="ECO:0000313" key="1">
    <source>
        <dbReference type="EMBL" id="SIT47640.1"/>
    </source>
</evidence>
<proteinExistence type="predicted"/>
<reference evidence="1 2" key="1">
    <citation type="submission" date="2016-12" db="EMBL/GenBank/DDBJ databases">
        <authorList>
            <person name="Song W.-J."/>
            <person name="Kurnit D.M."/>
        </authorList>
    </citation>
    <scope>NUCLEOTIDE SEQUENCE [LARGE SCALE GENOMIC DNA]</scope>
    <source>
        <strain evidence="1 2">STM7296</strain>
    </source>
</reference>